<reference evidence="3 4" key="1">
    <citation type="journal article" date="2013" name="Genome Announc.">
        <title>Draft Genome Sequence for Desulfovibrio africanus Strain PCS.</title>
        <authorList>
            <person name="Brown S.D."/>
            <person name="Utturkar S.M."/>
            <person name="Arkin A.P."/>
            <person name="Deutschbauer A.M."/>
            <person name="Elias D.A."/>
            <person name="Hazen T.C."/>
            <person name="Chakraborty R."/>
        </authorList>
    </citation>
    <scope>NUCLEOTIDE SEQUENCE [LARGE SCALE GENOMIC DNA]</scope>
    <source>
        <strain evidence="3 4">PCS</strain>
    </source>
</reference>
<sequence>MDYYKLLDLEREPFSNSPDPDFFYATAQHASCLQQLEIALRLRRGLNVVLGEVGLGKTTLCRRLLRDLAGDESVDAHLILDPALPSAEAMLAMLDEMLSGAPPVGAPKRGLGAAQLKERIKSRLFRLAVDQGRIVVLLVDEAQEISPECLEALRELLNYETNEHKLLQIVLFGQPELADLLARQENVADRVNLFLRLAPLSQRETRDLILFRLAQARRQNPARPALRFSFGAMRAIQAVTGGYPRRIVTLCHRLVLALIVAGSVRVTPRLVRTASLGLPPASEARLKRERPRRMLAAAASIVLIVLLALAAEPVMRQVIATDTLIQHSTGPTSIRAAIRKDAS</sequence>
<dbReference type="InterPro" id="IPR027417">
    <property type="entry name" value="P-loop_NTPase"/>
</dbReference>
<evidence type="ECO:0000313" key="4">
    <source>
        <dbReference type="Proteomes" id="UP000011922"/>
    </source>
</evidence>
<organism evidence="3 4">
    <name type="scientific">Desulfocurvibacter africanus PCS</name>
    <dbReference type="NCBI Taxonomy" id="1262666"/>
    <lineage>
        <taxon>Bacteria</taxon>
        <taxon>Pseudomonadati</taxon>
        <taxon>Thermodesulfobacteriota</taxon>
        <taxon>Desulfovibrionia</taxon>
        <taxon>Desulfovibrionales</taxon>
        <taxon>Desulfovibrionaceae</taxon>
        <taxon>Desulfocurvibacter</taxon>
    </lineage>
</organism>
<evidence type="ECO:0000313" key="3">
    <source>
        <dbReference type="EMBL" id="EMG38069.1"/>
    </source>
</evidence>
<feature type="transmembrane region" description="Helical" evidence="1">
    <location>
        <begin position="294"/>
        <end position="311"/>
    </location>
</feature>
<evidence type="ECO:0000256" key="1">
    <source>
        <dbReference type="SAM" id="Phobius"/>
    </source>
</evidence>
<dbReference type="Gene3D" id="3.40.50.300">
    <property type="entry name" value="P-loop containing nucleotide triphosphate hydrolases"/>
    <property type="match status" value="1"/>
</dbReference>
<dbReference type="OrthoDB" id="5416002at2"/>
<dbReference type="Proteomes" id="UP000011922">
    <property type="component" value="Unassembled WGS sequence"/>
</dbReference>
<gene>
    <name evidence="3" type="ORF">PCS_01116</name>
</gene>
<keyword evidence="1" id="KW-1133">Transmembrane helix</keyword>
<dbReference type="EMBL" id="AOSV01000010">
    <property type="protein sequence ID" value="EMG38069.1"/>
    <property type="molecule type" value="Genomic_DNA"/>
</dbReference>
<dbReference type="InterPro" id="IPR003593">
    <property type="entry name" value="AAA+_ATPase"/>
</dbReference>
<dbReference type="SUPFAM" id="SSF52540">
    <property type="entry name" value="P-loop containing nucleoside triphosphate hydrolases"/>
    <property type="match status" value="1"/>
</dbReference>
<evidence type="ECO:0000259" key="2">
    <source>
        <dbReference type="SMART" id="SM00382"/>
    </source>
</evidence>
<keyword evidence="1" id="KW-0472">Membrane</keyword>
<name>M5PVI2_DESAF</name>
<comment type="caution">
    <text evidence="3">The sequence shown here is derived from an EMBL/GenBank/DDBJ whole genome shotgun (WGS) entry which is preliminary data.</text>
</comment>
<dbReference type="InterPro" id="IPR049945">
    <property type="entry name" value="AAA_22"/>
</dbReference>
<keyword evidence="1" id="KW-0812">Transmembrane</keyword>
<dbReference type="RefSeq" id="WP_005984887.1">
    <property type="nucleotide sequence ID" value="NZ_AOSV01000010.1"/>
</dbReference>
<dbReference type="GO" id="GO:0016887">
    <property type="term" value="F:ATP hydrolysis activity"/>
    <property type="evidence" value="ECO:0007669"/>
    <property type="project" value="InterPro"/>
</dbReference>
<dbReference type="PANTHER" id="PTHR35894:SF1">
    <property type="entry name" value="PHOSPHORIBULOKINASE _ URIDINE KINASE FAMILY"/>
    <property type="match status" value="1"/>
</dbReference>
<dbReference type="AlphaFoldDB" id="M5PVI2"/>
<dbReference type="PANTHER" id="PTHR35894">
    <property type="entry name" value="GENERAL SECRETION PATHWAY PROTEIN A-RELATED"/>
    <property type="match status" value="1"/>
</dbReference>
<feature type="domain" description="AAA+ ATPase" evidence="2">
    <location>
        <begin position="43"/>
        <end position="276"/>
    </location>
</feature>
<dbReference type="PATRIC" id="fig|1262666.3.peg.1135"/>
<dbReference type="InterPro" id="IPR052026">
    <property type="entry name" value="ExeA_AAA_ATPase_DNA-bind"/>
</dbReference>
<accession>M5PVI2</accession>
<dbReference type="Pfam" id="PF13401">
    <property type="entry name" value="AAA_22"/>
    <property type="match status" value="1"/>
</dbReference>
<proteinExistence type="predicted"/>
<protein>
    <submittedName>
        <fullName evidence="3">Type II secretory pathway, component ExeA (Predicted ATPase)</fullName>
    </submittedName>
</protein>
<dbReference type="SMART" id="SM00382">
    <property type="entry name" value="AAA"/>
    <property type="match status" value="1"/>
</dbReference>